<feature type="transmembrane region" description="Helical" evidence="1">
    <location>
        <begin position="45"/>
        <end position="71"/>
    </location>
</feature>
<evidence type="ECO:0000256" key="1">
    <source>
        <dbReference type="SAM" id="Phobius"/>
    </source>
</evidence>
<evidence type="ECO:0000313" key="2">
    <source>
        <dbReference type="EMBL" id="KKN03271.1"/>
    </source>
</evidence>
<keyword evidence="1" id="KW-0472">Membrane</keyword>
<keyword evidence="1" id="KW-1133">Transmembrane helix</keyword>
<protein>
    <submittedName>
        <fullName evidence="2">Uncharacterized protein</fullName>
    </submittedName>
</protein>
<organism evidence="2">
    <name type="scientific">marine sediment metagenome</name>
    <dbReference type="NCBI Taxonomy" id="412755"/>
    <lineage>
        <taxon>unclassified sequences</taxon>
        <taxon>metagenomes</taxon>
        <taxon>ecological metagenomes</taxon>
    </lineage>
</organism>
<keyword evidence="1" id="KW-0812">Transmembrane</keyword>
<name>A0A0F9PQD5_9ZZZZ</name>
<proteinExistence type="predicted"/>
<reference evidence="2" key="1">
    <citation type="journal article" date="2015" name="Nature">
        <title>Complex archaea that bridge the gap between prokaryotes and eukaryotes.</title>
        <authorList>
            <person name="Spang A."/>
            <person name="Saw J.H."/>
            <person name="Jorgensen S.L."/>
            <person name="Zaremba-Niedzwiedzka K."/>
            <person name="Martijn J."/>
            <person name="Lind A.E."/>
            <person name="van Eijk R."/>
            <person name="Schleper C."/>
            <person name="Guy L."/>
            <person name="Ettema T.J."/>
        </authorList>
    </citation>
    <scope>NUCLEOTIDE SEQUENCE</scope>
</reference>
<accession>A0A0F9PQD5</accession>
<comment type="caution">
    <text evidence="2">The sequence shown here is derived from an EMBL/GenBank/DDBJ whole genome shotgun (WGS) entry which is preliminary data.</text>
</comment>
<sequence length="90" mass="9663">MSDNNGGGGAGCVVTLVAWTALIGGVLYFGYGWEFDVAVQTGFKWALGVVCGLPIAILAGLAAIVVWGNIAGEWTRWSNRRARKRYEDIE</sequence>
<dbReference type="AlphaFoldDB" id="A0A0F9PQD5"/>
<feature type="transmembrane region" description="Helical" evidence="1">
    <location>
        <begin position="12"/>
        <end position="33"/>
    </location>
</feature>
<dbReference type="EMBL" id="LAZR01005053">
    <property type="protein sequence ID" value="KKN03271.1"/>
    <property type="molecule type" value="Genomic_DNA"/>
</dbReference>
<gene>
    <name evidence="2" type="ORF">LCGC14_1109370</name>
</gene>